<comment type="caution">
    <text evidence="1">The sequence shown here is derived from an EMBL/GenBank/DDBJ whole genome shotgun (WGS) entry which is preliminary data.</text>
</comment>
<accession>A0AAV3ZZV5</accession>
<name>A0AAV3ZZV5_9GAST</name>
<gene>
    <name evidence="1" type="ORF">PoB_002670000</name>
</gene>
<organism evidence="1 2">
    <name type="scientific">Plakobranchus ocellatus</name>
    <dbReference type="NCBI Taxonomy" id="259542"/>
    <lineage>
        <taxon>Eukaryota</taxon>
        <taxon>Metazoa</taxon>
        <taxon>Spiralia</taxon>
        <taxon>Lophotrochozoa</taxon>
        <taxon>Mollusca</taxon>
        <taxon>Gastropoda</taxon>
        <taxon>Heterobranchia</taxon>
        <taxon>Euthyneura</taxon>
        <taxon>Panpulmonata</taxon>
        <taxon>Sacoglossa</taxon>
        <taxon>Placobranchoidea</taxon>
        <taxon>Plakobranchidae</taxon>
        <taxon>Plakobranchus</taxon>
    </lineage>
</organism>
<proteinExistence type="predicted"/>
<evidence type="ECO:0000313" key="2">
    <source>
        <dbReference type="Proteomes" id="UP000735302"/>
    </source>
</evidence>
<sequence>MQTHYCSVSYRYFTLQMARSDVWLGLGILHTPAHPLSSTTQLRRVPCQTLPTCLGPVSAKLSKHCCITASNKAISLAENFSNGKLR</sequence>
<evidence type="ECO:0000313" key="1">
    <source>
        <dbReference type="EMBL" id="GFO00195.1"/>
    </source>
</evidence>
<dbReference type="EMBL" id="BLXT01003063">
    <property type="protein sequence ID" value="GFO00195.1"/>
    <property type="molecule type" value="Genomic_DNA"/>
</dbReference>
<dbReference type="Proteomes" id="UP000735302">
    <property type="component" value="Unassembled WGS sequence"/>
</dbReference>
<protein>
    <submittedName>
        <fullName evidence="1">Uncharacterized protein</fullName>
    </submittedName>
</protein>
<reference evidence="1 2" key="1">
    <citation type="journal article" date="2021" name="Elife">
        <title>Chloroplast acquisition without the gene transfer in kleptoplastic sea slugs, Plakobranchus ocellatus.</title>
        <authorList>
            <person name="Maeda T."/>
            <person name="Takahashi S."/>
            <person name="Yoshida T."/>
            <person name="Shimamura S."/>
            <person name="Takaki Y."/>
            <person name="Nagai Y."/>
            <person name="Toyoda A."/>
            <person name="Suzuki Y."/>
            <person name="Arimoto A."/>
            <person name="Ishii H."/>
            <person name="Satoh N."/>
            <person name="Nishiyama T."/>
            <person name="Hasebe M."/>
            <person name="Maruyama T."/>
            <person name="Minagawa J."/>
            <person name="Obokata J."/>
            <person name="Shigenobu S."/>
        </authorList>
    </citation>
    <scope>NUCLEOTIDE SEQUENCE [LARGE SCALE GENOMIC DNA]</scope>
</reference>
<keyword evidence="2" id="KW-1185">Reference proteome</keyword>
<dbReference type="AlphaFoldDB" id="A0AAV3ZZV5"/>